<accession>A0A401SUD5</accession>
<feature type="region of interest" description="Disordered" evidence="1">
    <location>
        <begin position="71"/>
        <end position="109"/>
    </location>
</feature>
<dbReference type="PANTHER" id="PTHR34929">
    <property type="entry name" value="ZGC:153157"/>
    <property type="match status" value="1"/>
</dbReference>
<dbReference type="AlphaFoldDB" id="A0A401SUD5"/>
<feature type="compositionally biased region" description="Polar residues" evidence="1">
    <location>
        <begin position="208"/>
        <end position="239"/>
    </location>
</feature>
<comment type="caution">
    <text evidence="3">The sequence shown here is derived from an EMBL/GenBank/DDBJ whole genome shotgun (WGS) entry which is preliminary data.</text>
</comment>
<keyword evidence="4" id="KW-1185">Reference proteome</keyword>
<evidence type="ECO:0000256" key="1">
    <source>
        <dbReference type="SAM" id="MobiDB-lite"/>
    </source>
</evidence>
<protein>
    <recommendedName>
        <fullName evidence="5">Transmembrane protein INAFM2</fullName>
    </recommendedName>
</protein>
<dbReference type="OMA" id="YTLIWEP"/>
<feature type="region of interest" description="Disordered" evidence="1">
    <location>
        <begin position="253"/>
        <end position="284"/>
    </location>
</feature>
<dbReference type="Proteomes" id="UP000287033">
    <property type="component" value="Unassembled WGS sequence"/>
</dbReference>
<evidence type="ECO:0000256" key="2">
    <source>
        <dbReference type="SAM" id="Phobius"/>
    </source>
</evidence>
<dbReference type="EMBL" id="BEZZ01000558">
    <property type="protein sequence ID" value="GCC33973.1"/>
    <property type="molecule type" value="Genomic_DNA"/>
</dbReference>
<feature type="compositionally biased region" description="Low complexity" evidence="1">
    <location>
        <begin position="171"/>
        <end position="181"/>
    </location>
</feature>
<name>A0A401SUD5_CHIPU</name>
<keyword evidence="2" id="KW-0812">Transmembrane</keyword>
<dbReference type="OrthoDB" id="9947824at2759"/>
<keyword evidence="2" id="KW-1133">Transmembrane helix</keyword>
<dbReference type="InterPro" id="IPR029162">
    <property type="entry name" value="InaF-motif"/>
</dbReference>
<dbReference type="PANTHER" id="PTHR34929:SF2">
    <property type="entry name" value="TRANSMEMBRANE PROTEIN INAFM1-RELATED"/>
    <property type="match status" value="1"/>
</dbReference>
<dbReference type="Pfam" id="PF15018">
    <property type="entry name" value="InaF-motif"/>
    <property type="match status" value="1"/>
</dbReference>
<evidence type="ECO:0008006" key="5">
    <source>
        <dbReference type="Google" id="ProtNLM"/>
    </source>
</evidence>
<keyword evidence="2" id="KW-0472">Membrane</keyword>
<feature type="region of interest" description="Disordered" evidence="1">
    <location>
        <begin position="161"/>
        <end position="239"/>
    </location>
</feature>
<organism evidence="3 4">
    <name type="scientific">Chiloscyllium punctatum</name>
    <name type="common">Brownbanded bambooshark</name>
    <name type="synonym">Hemiscyllium punctatum</name>
    <dbReference type="NCBI Taxonomy" id="137246"/>
    <lineage>
        <taxon>Eukaryota</taxon>
        <taxon>Metazoa</taxon>
        <taxon>Chordata</taxon>
        <taxon>Craniata</taxon>
        <taxon>Vertebrata</taxon>
        <taxon>Chondrichthyes</taxon>
        <taxon>Elasmobranchii</taxon>
        <taxon>Galeomorphii</taxon>
        <taxon>Galeoidea</taxon>
        <taxon>Orectolobiformes</taxon>
        <taxon>Hemiscylliidae</taxon>
        <taxon>Chiloscyllium</taxon>
    </lineage>
</organism>
<sequence>MRGPSFTGDKKAKITAKTQKTWMRLATVFAYLLCVSLTAVILVIYYTLIWEPVRTRPGPSNINLTVANVETGNSSTGHRRRNSPRGFSNPRYERSHLRRSGGFVNSPRRGSGMVHGAFAGFSTTVNSGTDLMLITENSEPRAIGSSIPGARSRIDAVTDNGAFRTTDSDDQATTSSAEATAGGMAFRTMDSDQRGTSGKGTTGEGRAFSTSDSGSLKAPSSSNHQESSTLADSGNVSTTDSGIRIAARGMSTLQAPQAAGQKEVINPTPNGPNQAGKSDAASMESNRWAISTSNVGELGVASTPLGLNQHVKSDIDSKTKEVKMDLQHTTQSRHGFYTKSNMESTHAMSLLTDLVHNNWHDEVLRNKMNGNDESSAVISTSNAKRIENIPKPTTDPGLFHTALTSVDNSELGNQRSDKNLNLTDKYNVFAKLRFLDRTPKNQERKNSIGSHSGRLDWMLTKEPASTVTHISRLPLLSPSKPAEIWENKELGHTGTTDLEDHHVLQNLNINKEQPSTTWKQSQINAEDTYKNTVTNSLPTLPIT</sequence>
<feature type="transmembrane region" description="Helical" evidence="2">
    <location>
        <begin position="21"/>
        <end position="48"/>
    </location>
</feature>
<evidence type="ECO:0000313" key="4">
    <source>
        <dbReference type="Proteomes" id="UP000287033"/>
    </source>
</evidence>
<evidence type="ECO:0000313" key="3">
    <source>
        <dbReference type="EMBL" id="GCC33973.1"/>
    </source>
</evidence>
<reference evidence="3 4" key="1">
    <citation type="journal article" date="2018" name="Nat. Ecol. Evol.">
        <title>Shark genomes provide insights into elasmobranch evolution and the origin of vertebrates.</title>
        <authorList>
            <person name="Hara Y"/>
            <person name="Yamaguchi K"/>
            <person name="Onimaru K"/>
            <person name="Kadota M"/>
            <person name="Koyanagi M"/>
            <person name="Keeley SD"/>
            <person name="Tatsumi K"/>
            <person name="Tanaka K"/>
            <person name="Motone F"/>
            <person name="Kageyama Y"/>
            <person name="Nozu R"/>
            <person name="Adachi N"/>
            <person name="Nishimura O"/>
            <person name="Nakagawa R"/>
            <person name="Tanegashima C"/>
            <person name="Kiyatake I"/>
            <person name="Matsumoto R"/>
            <person name="Murakumo K"/>
            <person name="Nishida K"/>
            <person name="Terakita A"/>
            <person name="Kuratani S"/>
            <person name="Sato K"/>
            <person name="Hyodo S Kuraku.S."/>
        </authorList>
    </citation>
    <scope>NUCLEOTIDE SEQUENCE [LARGE SCALE GENOMIC DNA]</scope>
</reference>
<gene>
    <name evidence="3" type="ORF">chiPu_0012446</name>
</gene>
<proteinExistence type="predicted"/>
<feature type="compositionally biased region" description="Polar residues" evidence="1">
    <location>
        <begin position="267"/>
        <end position="276"/>
    </location>
</feature>